<evidence type="ECO:0000256" key="6">
    <source>
        <dbReference type="ARBA" id="ARBA00023136"/>
    </source>
</evidence>
<comment type="subcellular location">
    <subcellularLocation>
        <location evidence="1">Cell membrane</location>
        <topology evidence="1">Multi-pass membrane protein</topology>
    </subcellularLocation>
</comment>
<dbReference type="Pfam" id="PF13440">
    <property type="entry name" value="Polysacc_synt_3"/>
    <property type="match status" value="1"/>
</dbReference>
<protein>
    <submittedName>
        <fullName evidence="8">Membrane protein involved in the export of O-antigen and teichoic acid</fullName>
    </submittedName>
</protein>
<evidence type="ECO:0000313" key="8">
    <source>
        <dbReference type="EMBL" id="SDX27148.1"/>
    </source>
</evidence>
<dbReference type="STRING" id="60137.SAMN04488041_105291"/>
<feature type="transmembrane region" description="Helical" evidence="7">
    <location>
        <begin position="293"/>
        <end position="315"/>
    </location>
</feature>
<feature type="transmembrane region" description="Helical" evidence="7">
    <location>
        <begin position="12"/>
        <end position="32"/>
    </location>
</feature>
<evidence type="ECO:0000256" key="5">
    <source>
        <dbReference type="ARBA" id="ARBA00022989"/>
    </source>
</evidence>
<feature type="transmembrane region" description="Helical" evidence="7">
    <location>
        <begin position="212"/>
        <end position="230"/>
    </location>
</feature>
<dbReference type="PANTHER" id="PTHR30250:SF10">
    <property type="entry name" value="LIPOPOLYSACCHARIDE BIOSYNTHESIS PROTEIN WZXC"/>
    <property type="match status" value="1"/>
</dbReference>
<dbReference type="GO" id="GO:0005886">
    <property type="term" value="C:plasma membrane"/>
    <property type="evidence" value="ECO:0007669"/>
    <property type="project" value="UniProtKB-SubCell"/>
</dbReference>
<keyword evidence="5 7" id="KW-1133">Transmembrane helix</keyword>
<organism evidence="8 9">
    <name type="scientific">Sulfitobacter pontiacus</name>
    <dbReference type="NCBI Taxonomy" id="60137"/>
    <lineage>
        <taxon>Bacteria</taxon>
        <taxon>Pseudomonadati</taxon>
        <taxon>Pseudomonadota</taxon>
        <taxon>Alphaproteobacteria</taxon>
        <taxon>Rhodobacterales</taxon>
        <taxon>Roseobacteraceae</taxon>
        <taxon>Sulfitobacter</taxon>
    </lineage>
</organism>
<feature type="transmembrane region" description="Helical" evidence="7">
    <location>
        <begin position="321"/>
        <end position="348"/>
    </location>
</feature>
<feature type="transmembrane region" description="Helical" evidence="7">
    <location>
        <begin position="115"/>
        <end position="134"/>
    </location>
</feature>
<name>A0A1H3ACX1_9RHOB</name>
<gene>
    <name evidence="8" type="ORF">SAMN04488041_105291</name>
</gene>
<feature type="transmembrane region" description="Helical" evidence="7">
    <location>
        <begin position="146"/>
        <end position="165"/>
    </location>
</feature>
<feature type="transmembrane region" description="Helical" evidence="7">
    <location>
        <begin position="412"/>
        <end position="428"/>
    </location>
</feature>
<keyword evidence="6 7" id="KW-0472">Membrane</keyword>
<keyword evidence="3" id="KW-1003">Cell membrane</keyword>
<feature type="transmembrane region" description="Helical" evidence="7">
    <location>
        <begin position="171"/>
        <end position="192"/>
    </location>
</feature>
<reference evidence="9" key="1">
    <citation type="submission" date="2016-10" db="EMBL/GenBank/DDBJ databases">
        <authorList>
            <person name="Varghese N."/>
            <person name="Submissions S."/>
        </authorList>
    </citation>
    <scope>NUCLEOTIDE SEQUENCE [LARGE SCALE GENOMIC DNA]</scope>
    <source>
        <strain evidence="9">DSM 10014</strain>
    </source>
</reference>
<proteinExistence type="inferred from homology"/>
<dbReference type="AlphaFoldDB" id="A0A1H3ACX1"/>
<evidence type="ECO:0000256" key="7">
    <source>
        <dbReference type="SAM" id="Phobius"/>
    </source>
</evidence>
<feature type="transmembrane region" description="Helical" evidence="7">
    <location>
        <begin position="84"/>
        <end position="109"/>
    </location>
</feature>
<evidence type="ECO:0000313" key="9">
    <source>
        <dbReference type="Proteomes" id="UP000183076"/>
    </source>
</evidence>
<dbReference type="Proteomes" id="UP000183076">
    <property type="component" value="Unassembled WGS sequence"/>
</dbReference>
<sequence length="476" mass="51481">MRNRGWTVIRSFGFLLSGNACAAAILLLRTVVVSRLISLEDFGIGTSLVLALAMIEMLTALGFQQQIVNAPKGDDADFHSALHGVALIRGMIGAVALFLLAPLLAHAFGVLQLSWAFQLISVVPLLQGGMHLDVYRQTRHHKHRAAIWIALLPPLGSLAALLPLSRMFDDFRIMLFAVLVHMALATLMSHAVAKRPYRLRFDRTVMVQSMRFGWPLMASGAVMFLVFNGERAIVGRLLGLEALALFSMAVSLTLTPSLVLMRSTMSLFLPRLSASTARQEFRAQAITTIQSHIVLAAGMVMAVNLLGGSFVHHVLGDKYRAVLPLLTLLTAVQALRVVKGGCAIVALGEGYRKTELLTDLLRITFLPLAAWGVLQGASLPHVVHIAGLGEAAGLMIALLWMHRVQRVPLRSLALPLICMVAVLAWAVFTQGQPMGVRAAGFGLLLAGLAMVLPDVCRITFTKGAPDGMESKAIQHR</sequence>
<accession>A0A1H3ACX1</accession>
<keyword evidence="4 7" id="KW-0812">Transmembrane</keyword>
<feature type="transmembrane region" description="Helical" evidence="7">
    <location>
        <begin position="44"/>
        <end position="63"/>
    </location>
</feature>
<evidence type="ECO:0000256" key="2">
    <source>
        <dbReference type="ARBA" id="ARBA00007430"/>
    </source>
</evidence>
<feature type="transmembrane region" description="Helical" evidence="7">
    <location>
        <begin position="360"/>
        <end position="377"/>
    </location>
</feature>
<comment type="similarity">
    <text evidence="2">Belongs to the polysaccharide synthase family.</text>
</comment>
<feature type="transmembrane region" description="Helical" evidence="7">
    <location>
        <begin position="383"/>
        <end position="400"/>
    </location>
</feature>
<evidence type="ECO:0000256" key="4">
    <source>
        <dbReference type="ARBA" id="ARBA00022692"/>
    </source>
</evidence>
<evidence type="ECO:0000256" key="3">
    <source>
        <dbReference type="ARBA" id="ARBA00022475"/>
    </source>
</evidence>
<feature type="transmembrane region" description="Helical" evidence="7">
    <location>
        <begin position="242"/>
        <end position="261"/>
    </location>
</feature>
<evidence type="ECO:0000256" key="1">
    <source>
        <dbReference type="ARBA" id="ARBA00004651"/>
    </source>
</evidence>
<feature type="transmembrane region" description="Helical" evidence="7">
    <location>
        <begin position="434"/>
        <end position="452"/>
    </location>
</feature>
<dbReference type="EMBL" id="FNNB01000005">
    <property type="protein sequence ID" value="SDX27148.1"/>
    <property type="molecule type" value="Genomic_DNA"/>
</dbReference>
<dbReference type="PANTHER" id="PTHR30250">
    <property type="entry name" value="PST FAMILY PREDICTED COLANIC ACID TRANSPORTER"/>
    <property type="match status" value="1"/>
</dbReference>
<dbReference type="InterPro" id="IPR050833">
    <property type="entry name" value="Poly_Biosynth_Transport"/>
</dbReference>